<feature type="transmembrane region" description="Helical" evidence="1">
    <location>
        <begin position="180"/>
        <end position="200"/>
    </location>
</feature>
<feature type="transmembrane region" description="Helical" evidence="1">
    <location>
        <begin position="88"/>
        <end position="106"/>
    </location>
</feature>
<reference evidence="2 3" key="1">
    <citation type="submission" date="2020-09" db="EMBL/GenBank/DDBJ databases">
        <title>Echinicola sp. CAU 1574 isolated from sand of Sido Beach.</title>
        <authorList>
            <person name="Kim W."/>
        </authorList>
    </citation>
    <scope>NUCLEOTIDE SEQUENCE [LARGE SCALE GENOMIC DNA]</scope>
    <source>
        <strain evidence="2 3">CAU 1574</strain>
    </source>
</reference>
<gene>
    <name evidence="2" type="ORF">IFO69_10040</name>
</gene>
<keyword evidence="1" id="KW-1133">Transmembrane helix</keyword>
<feature type="transmembrane region" description="Helical" evidence="1">
    <location>
        <begin position="6"/>
        <end position="21"/>
    </location>
</feature>
<name>A0ABR9AJV7_9BACT</name>
<evidence type="ECO:0000256" key="1">
    <source>
        <dbReference type="SAM" id="Phobius"/>
    </source>
</evidence>
<feature type="transmembrane region" description="Helical" evidence="1">
    <location>
        <begin position="62"/>
        <end position="81"/>
    </location>
</feature>
<organism evidence="2 3">
    <name type="scientific">Echinicola arenosa</name>
    <dbReference type="NCBI Taxonomy" id="2774144"/>
    <lineage>
        <taxon>Bacteria</taxon>
        <taxon>Pseudomonadati</taxon>
        <taxon>Bacteroidota</taxon>
        <taxon>Cytophagia</taxon>
        <taxon>Cytophagales</taxon>
        <taxon>Cyclobacteriaceae</taxon>
        <taxon>Echinicola</taxon>
    </lineage>
</organism>
<dbReference type="RefSeq" id="WP_192009976.1">
    <property type="nucleotide sequence ID" value="NZ_JACYTQ010000003.1"/>
</dbReference>
<feature type="transmembrane region" description="Helical" evidence="1">
    <location>
        <begin position="33"/>
        <end position="56"/>
    </location>
</feature>
<feature type="transmembrane region" description="Helical" evidence="1">
    <location>
        <begin position="118"/>
        <end position="138"/>
    </location>
</feature>
<keyword evidence="3" id="KW-1185">Reference proteome</keyword>
<evidence type="ECO:0000313" key="2">
    <source>
        <dbReference type="EMBL" id="MBD8489086.1"/>
    </source>
</evidence>
<feature type="transmembrane region" description="Helical" evidence="1">
    <location>
        <begin position="150"/>
        <end position="168"/>
    </location>
</feature>
<dbReference type="EMBL" id="JACYTQ010000003">
    <property type="protein sequence ID" value="MBD8489086.1"/>
    <property type="molecule type" value="Genomic_DNA"/>
</dbReference>
<keyword evidence="1" id="KW-0812">Transmembrane</keyword>
<sequence length="205" mass="23803">MYGIIHYLNLITLTGAVFFGWKHYAKSNLPTKIFTITFSLVYLIQISSFLLARFGINNLLLFHFYFAFQLIGYGLFYWKILNSRKVKMVFLLGLILCVGLIGYEYSSKWNNLSGVFGGYSYFSMNLLFVFASIFHLVNGVINNQEEGFRFINYGMVVYLGGSSIIFLLGESLSKIEWKPILLFNVVLFMIFQVFYFLEIWKVKSS</sequence>
<protein>
    <recommendedName>
        <fullName evidence="4">YhhN-like protein</fullName>
    </recommendedName>
</protein>
<comment type="caution">
    <text evidence="2">The sequence shown here is derived from an EMBL/GenBank/DDBJ whole genome shotgun (WGS) entry which is preliminary data.</text>
</comment>
<accession>A0ABR9AJV7</accession>
<dbReference type="Proteomes" id="UP000647133">
    <property type="component" value="Unassembled WGS sequence"/>
</dbReference>
<keyword evidence="1" id="KW-0472">Membrane</keyword>
<evidence type="ECO:0008006" key="4">
    <source>
        <dbReference type="Google" id="ProtNLM"/>
    </source>
</evidence>
<proteinExistence type="predicted"/>
<evidence type="ECO:0000313" key="3">
    <source>
        <dbReference type="Proteomes" id="UP000647133"/>
    </source>
</evidence>